<name>A0ABP7H7Z6_9FLAO</name>
<dbReference type="PANTHER" id="PTHR43179">
    <property type="entry name" value="RHAMNOSYLTRANSFERASE WBBL"/>
    <property type="match status" value="1"/>
</dbReference>
<evidence type="ECO:0000259" key="1">
    <source>
        <dbReference type="Pfam" id="PF00535"/>
    </source>
</evidence>
<keyword evidence="3" id="KW-1185">Reference proteome</keyword>
<feature type="domain" description="Glycosyltransferase 2-like" evidence="1">
    <location>
        <begin position="27"/>
        <end position="201"/>
    </location>
</feature>
<dbReference type="InterPro" id="IPR001173">
    <property type="entry name" value="Glyco_trans_2-like"/>
</dbReference>
<dbReference type="CDD" id="cd04186">
    <property type="entry name" value="GT_2_like_c"/>
    <property type="match status" value="1"/>
</dbReference>
<accession>A0ABP7H7Z6</accession>
<dbReference type="InterPro" id="IPR029044">
    <property type="entry name" value="Nucleotide-diphossugar_trans"/>
</dbReference>
<dbReference type="PANTHER" id="PTHR43179:SF7">
    <property type="entry name" value="RHAMNOSYLTRANSFERASE WBBL"/>
    <property type="match status" value="1"/>
</dbReference>
<gene>
    <name evidence="2" type="ORF">GCM10022271_18340</name>
</gene>
<dbReference type="Pfam" id="PF00535">
    <property type="entry name" value="Glycos_transf_2"/>
    <property type="match status" value="1"/>
</dbReference>
<organism evidence="2 3">
    <name type="scientific">Corallibacter vietnamensis</name>
    <dbReference type="NCBI Taxonomy" id="904130"/>
    <lineage>
        <taxon>Bacteria</taxon>
        <taxon>Pseudomonadati</taxon>
        <taxon>Bacteroidota</taxon>
        <taxon>Flavobacteriia</taxon>
        <taxon>Flavobacteriales</taxon>
        <taxon>Flavobacteriaceae</taxon>
        <taxon>Corallibacter</taxon>
    </lineage>
</organism>
<dbReference type="SUPFAM" id="SSF53448">
    <property type="entry name" value="Nucleotide-diphospho-sugar transferases"/>
    <property type="match status" value="1"/>
</dbReference>
<evidence type="ECO:0000313" key="2">
    <source>
        <dbReference type="EMBL" id="GAA3786051.1"/>
    </source>
</evidence>
<dbReference type="Proteomes" id="UP001501456">
    <property type="component" value="Unassembled WGS sequence"/>
</dbReference>
<dbReference type="EMBL" id="BAABBI010000002">
    <property type="protein sequence ID" value="GAA3786051.1"/>
    <property type="molecule type" value="Genomic_DNA"/>
</dbReference>
<proteinExistence type="predicted"/>
<dbReference type="Gene3D" id="3.90.550.10">
    <property type="entry name" value="Spore Coat Polysaccharide Biosynthesis Protein SpsA, Chain A"/>
    <property type="match status" value="1"/>
</dbReference>
<comment type="caution">
    <text evidence="2">The sequence shown here is derived from an EMBL/GenBank/DDBJ whole genome shotgun (WGS) entry which is preliminary data.</text>
</comment>
<evidence type="ECO:0000313" key="3">
    <source>
        <dbReference type="Proteomes" id="UP001501456"/>
    </source>
</evidence>
<sequence length="388" mass="43988">MYFSKIEFILPYIWCVSLGNIKDMQLSIIILNYNVRYFLELCLKSVSEAISTLDAEIIVVDNNSSDDSCEMVKQLFPDVNLIENKLNSGFSKGNNIGVSHAKGKYVCILNPDTVVPEDAFSQLIEFAENQTNLGIVGCRLIDGTGKYLPESKRNIPKPRVAFKKLLGNPNDYYANQLEEHDIGKAPIFVGAFMLLKKTVYEQINGFDEDYFMYGEDIDLSYKILKAGYDNYYYGKTTVIHFKGESTLKDAKYAQRFYGAMQIFYKKHFKSNLAFNIVVWLGIKAAYLIRTNPKADNTTSKHLVLLSNKIPEYLQKKIEKPIELRGDLENVKPNTEIIFDTDMLAFKSIIAHIDAFSSISNTTFKILIAQSNFVLGSNSSKTRGEVIVC</sequence>
<protein>
    <submittedName>
        <fullName evidence="2">Glycosyltransferase family 2 protein</fullName>
    </submittedName>
</protein>
<reference evidence="3" key="1">
    <citation type="journal article" date="2019" name="Int. J. Syst. Evol. Microbiol.">
        <title>The Global Catalogue of Microorganisms (GCM) 10K type strain sequencing project: providing services to taxonomists for standard genome sequencing and annotation.</title>
        <authorList>
            <consortium name="The Broad Institute Genomics Platform"/>
            <consortium name="The Broad Institute Genome Sequencing Center for Infectious Disease"/>
            <person name="Wu L."/>
            <person name="Ma J."/>
        </authorList>
    </citation>
    <scope>NUCLEOTIDE SEQUENCE [LARGE SCALE GENOMIC DNA]</scope>
    <source>
        <strain evidence="3">JCM 17525</strain>
    </source>
</reference>